<comment type="cofactor">
    <cofactor evidence="1">
        <name>[4Fe-4S] cluster</name>
        <dbReference type="ChEBI" id="CHEBI:49883"/>
    </cofactor>
</comment>
<dbReference type="PANTHER" id="PTHR43726">
    <property type="entry name" value="3-METHYLORNITHINE SYNTHASE"/>
    <property type="match status" value="1"/>
</dbReference>
<keyword evidence="9" id="KW-0808">Transferase</keyword>
<keyword evidence="10" id="KW-1185">Reference proteome</keyword>
<dbReference type="SMART" id="SM00729">
    <property type="entry name" value="Elp3"/>
    <property type="match status" value="1"/>
</dbReference>
<evidence type="ECO:0000256" key="3">
    <source>
        <dbReference type="ARBA" id="ARBA00022691"/>
    </source>
</evidence>
<evidence type="ECO:0000313" key="9">
    <source>
        <dbReference type="EMBL" id="MBP1926073.1"/>
    </source>
</evidence>
<dbReference type="PANTHER" id="PTHR43726:SF1">
    <property type="entry name" value="BIOTIN SYNTHASE"/>
    <property type="match status" value="1"/>
</dbReference>
<dbReference type="InterPro" id="IPR006638">
    <property type="entry name" value="Elp3/MiaA/NifB-like_rSAM"/>
</dbReference>
<evidence type="ECO:0000256" key="5">
    <source>
        <dbReference type="ARBA" id="ARBA00023004"/>
    </source>
</evidence>
<evidence type="ECO:0000256" key="7">
    <source>
        <dbReference type="ARBA" id="ARBA00034078"/>
    </source>
</evidence>
<dbReference type="SUPFAM" id="SSF102114">
    <property type="entry name" value="Radical SAM enzymes"/>
    <property type="match status" value="1"/>
</dbReference>
<dbReference type="InterPro" id="IPR034422">
    <property type="entry name" value="HydE/PylB-like"/>
</dbReference>
<keyword evidence="3" id="KW-0949">S-adenosyl-L-methionine</keyword>
<accession>A0ABS4GEF2</accession>
<dbReference type="RefSeq" id="WP_245210397.1">
    <property type="nucleotide sequence ID" value="NZ_JAGGKS010000005.1"/>
</dbReference>
<feature type="domain" description="Radical SAM core" evidence="8">
    <location>
        <begin position="60"/>
        <end position="282"/>
    </location>
</feature>
<reference evidence="9 10" key="1">
    <citation type="submission" date="2021-03" db="EMBL/GenBank/DDBJ databases">
        <title>Genomic Encyclopedia of Type Strains, Phase IV (KMG-IV): sequencing the most valuable type-strain genomes for metagenomic binning, comparative biology and taxonomic classification.</title>
        <authorList>
            <person name="Goeker M."/>
        </authorList>
    </citation>
    <scope>NUCLEOTIDE SEQUENCE [LARGE SCALE GENOMIC DNA]</scope>
    <source>
        <strain evidence="9 10">DSM 24004</strain>
    </source>
</reference>
<evidence type="ECO:0000256" key="1">
    <source>
        <dbReference type="ARBA" id="ARBA00001966"/>
    </source>
</evidence>
<dbReference type="InterPro" id="IPR024021">
    <property type="entry name" value="FeFe-hyd_HydE_rSAM"/>
</dbReference>
<evidence type="ECO:0000256" key="4">
    <source>
        <dbReference type="ARBA" id="ARBA00022723"/>
    </source>
</evidence>
<dbReference type="PIRSF" id="PIRSF004762">
    <property type="entry name" value="CHP00423"/>
    <property type="match status" value="1"/>
</dbReference>
<organism evidence="9 10">
    <name type="scientific">Sedimentibacter acidaminivorans</name>
    <dbReference type="NCBI Taxonomy" id="913099"/>
    <lineage>
        <taxon>Bacteria</taxon>
        <taxon>Bacillati</taxon>
        <taxon>Bacillota</taxon>
        <taxon>Tissierellia</taxon>
        <taxon>Sedimentibacter</taxon>
    </lineage>
</organism>
<dbReference type="Pfam" id="PF04055">
    <property type="entry name" value="Radical_SAM"/>
    <property type="match status" value="1"/>
</dbReference>
<dbReference type="SMART" id="SM00876">
    <property type="entry name" value="BATS"/>
    <property type="match status" value="1"/>
</dbReference>
<evidence type="ECO:0000313" key="10">
    <source>
        <dbReference type="Proteomes" id="UP001519342"/>
    </source>
</evidence>
<dbReference type="InterPro" id="IPR058240">
    <property type="entry name" value="rSAM_sf"/>
</dbReference>
<evidence type="ECO:0000259" key="8">
    <source>
        <dbReference type="PROSITE" id="PS51918"/>
    </source>
</evidence>
<dbReference type="NCBIfam" id="TIGR03956">
    <property type="entry name" value="rSAM_HydE"/>
    <property type="match status" value="1"/>
</dbReference>
<dbReference type="InterPro" id="IPR010722">
    <property type="entry name" value="BATS_dom"/>
</dbReference>
<keyword evidence="5" id="KW-0408">Iron</keyword>
<evidence type="ECO:0000256" key="6">
    <source>
        <dbReference type="ARBA" id="ARBA00023014"/>
    </source>
</evidence>
<protein>
    <submittedName>
        <fullName evidence="9">Biotin synthase</fullName>
        <ecNumber evidence="9">2.8.1.6</ecNumber>
    </submittedName>
</protein>
<comment type="cofactor">
    <cofactor evidence="7">
        <name>[2Fe-2S] cluster</name>
        <dbReference type="ChEBI" id="CHEBI:190135"/>
    </cofactor>
</comment>
<dbReference type="PROSITE" id="PS51918">
    <property type="entry name" value="RADICAL_SAM"/>
    <property type="match status" value="1"/>
</dbReference>
<comment type="caution">
    <text evidence="9">The sequence shown here is derived from an EMBL/GenBank/DDBJ whole genome shotgun (WGS) entry which is preliminary data.</text>
</comment>
<dbReference type="SFLD" id="SFLDS00029">
    <property type="entry name" value="Radical_SAM"/>
    <property type="match status" value="1"/>
</dbReference>
<keyword evidence="2" id="KW-0004">4Fe-4S</keyword>
<keyword evidence="6" id="KW-0411">Iron-sulfur</keyword>
<dbReference type="Proteomes" id="UP001519342">
    <property type="component" value="Unassembled WGS sequence"/>
</dbReference>
<dbReference type="InterPro" id="IPR013785">
    <property type="entry name" value="Aldolase_TIM"/>
</dbReference>
<dbReference type="GO" id="GO:0004076">
    <property type="term" value="F:biotin synthase activity"/>
    <property type="evidence" value="ECO:0007669"/>
    <property type="project" value="UniProtKB-EC"/>
</dbReference>
<proteinExistence type="predicted"/>
<dbReference type="InterPro" id="IPR007197">
    <property type="entry name" value="rSAM"/>
</dbReference>
<dbReference type="Gene3D" id="3.20.20.70">
    <property type="entry name" value="Aldolase class I"/>
    <property type="match status" value="1"/>
</dbReference>
<evidence type="ECO:0000256" key="2">
    <source>
        <dbReference type="ARBA" id="ARBA00022485"/>
    </source>
</evidence>
<dbReference type="SFLD" id="SFLDG01060">
    <property type="entry name" value="BATS_domain_containing"/>
    <property type="match status" value="1"/>
</dbReference>
<keyword evidence="4" id="KW-0479">Metal-binding</keyword>
<dbReference type="CDD" id="cd01335">
    <property type="entry name" value="Radical_SAM"/>
    <property type="match status" value="1"/>
</dbReference>
<dbReference type="EC" id="2.8.1.6" evidence="9"/>
<dbReference type="SFLD" id="SFLDG01280">
    <property type="entry name" value="HydE/PylB-like"/>
    <property type="match status" value="1"/>
</dbReference>
<name>A0ABS4GEF2_9FIRM</name>
<dbReference type="EMBL" id="JAGGKS010000005">
    <property type="protein sequence ID" value="MBP1926073.1"/>
    <property type="molecule type" value="Genomic_DNA"/>
</dbReference>
<gene>
    <name evidence="9" type="ORF">J2Z76_001937</name>
</gene>
<dbReference type="SFLD" id="SFLDF00348">
    <property type="entry name" value="FeFe_hydrogenase_maturase_(Hyd"/>
    <property type="match status" value="1"/>
</dbReference>
<sequence>MEMTIVDKTKQKNIDLINKLLQKQMLDKVEFVTLLNSFTKEISQYLYEVAREVSKKHFGNKIYSRGLIEFTNYCKNDCYYCGIRRSNSKVERYRLNYEDIMNCCRNGYALGFRTFVLQGGEDLNYTDEDIVNIVSSIKKLYPDCAVTLSIGEKSYESYLKYFQNGADRYLLRHETSNEFHYGKLHPKELTISNRKRCLLDLKKIGYQVGTGIMVGSPYQTVENIVEDLLFMKELNPQMIGIGPYIPHHDTPFSDEKTGSLDLTLFLIGILRLMFPNALIPATTSLGTVDPNGREKGILAGANVVMPNLSPVNVRKKYELYDNKICTGEEAAECKECLSNRMKKIGYEIVVDRGDFVQK</sequence>